<organism evidence="4 5">
    <name type="scientific">Pseudoduganella namucuonensis</name>
    <dbReference type="NCBI Taxonomy" id="1035707"/>
    <lineage>
        <taxon>Bacteria</taxon>
        <taxon>Pseudomonadati</taxon>
        <taxon>Pseudomonadota</taxon>
        <taxon>Betaproteobacteria</taxon>
        <taxon>Burkholderiales</taxon>
        <taxon>Oxalobacteraceae</taxon>
        <taxon>Telluria group</taxon>
        <taxon>Pseudoduganella</taxon>
    </lineage>
</organism>
<keyword evidence="5" id="KW-1185">Reference proteome</keyword>
<protein>
    <submittedName>
        <fullName evidence="4">NADH-FMN oxidoreductase RutF, flavin reductase (DIM6/NTAB) family</fullName>
    </submittedName>
</protein>
<dbReference type="Pfam" id="PF01613">
    <property type="entry name" value="Flavin_Reduct"/>
    <property type="match status" value="1"/>
</dbReference>
<accession>A0A1I7LUP9</accession>
<gene>
    <name evidence="4" type="ORF">SAMN05216552_103836</name>
</gene>
<keyword evidence="2" id="KW-0560">Oxidoreductase</keyword>
<dbReference type="InterPro" id="IPR012349">
    <property type="entry name" value="Split_barrel_FMN-bd"/>
</dbReference>
<dbReference type="InterPro" id="IPR050268">
    <property type="entry name" value="NADH-dep_flavin_reductase"/>
</dbReference>
<evidence type="ECO:0000259" key="3">
    <source>
        <dbReference type="SMART" id="SM00903"/>
    </source>
</evidence>
<dbReference type="InterPro" id="IPR002563">
    <property type="entry name" value="Flavin_Rdtase-like_dom"/>
</dbReference>
<dbReference type="AlphaFoldDB" id="A0A1I7LUP9"/>
<evidence type="ECO:0000313" key="5">
    <source>
        <dbReference type="Proteomes" id="UP000199391"/>
    </source>
</evidence>
<dbReference type="PANTHER" id="PTHR30466">
    <property type="entry name" value="FLAVIN REDUCTASE"/>
    <property type="match status" value="1"/>
</dbReference>
<evidence type="ECO:0000256" key="1">
    <source>
        <dbReference type="ARBA" id="ARBA00008898"/>
    </source>
</evidence>
<dbReference type="EMBL" id="FPBO01000038">
    <property type="protein sequence ID" value="SFV13347.1"/>
    <property type="molecule type" value="Genomic_DNA"/>
</dbReference>
<sequence length="186" mass="19403">MSTMIDTGAAALHATKAMEAARHGDVPLDTRALRNALGSYPTGVAIVTTRLPGGRPVGLTINSFASLSLEPPLVLWSLVKRSPSLEAFAGCAHFSINVLAAGQADLARSFASSAVPDKFAHVAAHDSPEGVPLMPGSLASFVCASEQVLDGGDHTLFIGRVLRYHTGEGEPAVFHRGQFTLLQTAC</sequence>
<name>A0A1I7LUP9_9BURK</name>
<dbReference type="Proteomes" id="UP000199391">
    <property type="component" value="Unassembled WGS sequence"/>
</dbReference>
<dbReference type="SMART" id="SM00903">
    <property type="entry name" value="Flavin_Reduct"/>
    <property type="match status" value="1"/>
</dbReference>
<dbReference type="PANTHER" id="PTHR30466:SF11">
    <property type="entry name" value="FLAVIN-DEPENDENT MONOOXYGENASE, REDUCTASE SUBUNIT HSAB"/>
    <property type="match status" value="1"/>
</dbReference>
<comment type="similarity">
    <text evidence="1">Belongs to the non-flavoprotein flavin reductase family.</text>
</comment>
<dbReference type="GO" id="GO:0042602">
    <property type="term" value="F:riboflavin reductase (NADPH) activity"/>
    <property type="evidence" value="ECO:0007669"/>
    <property type="project" value="TreeGrafter"/>
</dbReference>
<evidence type="ECO:0000256" key="2">
    <source>
        <dbReference type="ARBA" id="ARBA00023002"/>
    </source>
</evidence>
<proteinExistence type="inferred from homology"/>
<dbReference type="SUPFAM" id="SSF50475">
    <property type="entry name" value="FMN-binding split barrel"/>
    <property type="match status" value="1"/>
</dbReference>
<feature type="domain" description="Flavin reductase like" evidence="3">
    <location>
        <begin position="37"/>
        <end position="181"/>
    </location>
</feature>
<reference evidence="5" key="1">
    <citation type="submission" date="2016-10" db="EMBL/GenBank/DDBJ databases">
        <authorList>
            <person name="Varghese N."/>
            <person name="Submissions S."/>
        </authorList>
    </citation>
    <scope>NUCLEOTIDE SEQUENCE [LARGE SCALE GENOMIC DNA]</scope>
    <source>
        <strain evidence="5">CGMCC 1.11014</strain>
    </source>
</reference>
<dbReference type="GO" id="GO:0010181">
    <property type="term" value="F:FMN binding"/>
    <property type="evidence" value="ECO:0007669"/>
    <property type="project" value="InterPro"/>
</dbReference>
<dbReference type="Gene3D" id="2.30.110.10">
    <property type="entry name" value="Electron Transport, Fmn-binding Protein, Chain A"/>
    <property type="match status" value="1"/>
</dbReference>
<evidence type="ECO:0000313" key="4">
    <source>
        <dbReference type="EMBL" id="SFV13347.1"/>
    </source>
</evidence>
<dbReference type="STRING" id="1035707.SAMN05216552_103836"/>